<dbReference type="OrthoDB" id="8443386at2"/>
<dbReference type="KEGG" id="pstg:E8M01_21860"/>
<feature type="signal peptide" evidence="2">
    <location>
        <begin position="1"/>
        <end position="22"/>
    </location>
</feature>
<evidence type="ECO:0000256" key="1">
    <source>
        <dbReference type="ARBA" id="ARBA00006987"/>
    </source>
</evidence>
<evidence type="ECO:0000313" key="4">
    <source>
        <dbReference type="Proteomes" id="UP000298781"/>
    </source>
</evidence>
<dbReference type="Gene3D" id="3.40.190.150">
    <property type="entry name" value="Bordetella uptake gene, domain 1"/>
    <property type="match status" value="1"/>
</dbReference>
<sequence length="325" mass="34151">MMLRPAVAAIIAVLSFSAPAGAQTYPDRPITLIVPFAAGGSTDVFARLVGQSMSQTLGQQIVVENAAGAGGTVAAARVARASADGYTLLIHHLALAAGATLYPRLSYDTLTDFEPIGLVNSGPYVLVSKPALAPRNIAELIAYIRANKDKVSMGHSGVGAGSHLCIMLLQSMLGVKVNEIPYRGAGPAMNDLVGGQIDMMCDQTTNSIPQIRGGRIRAHAVTVPERVSQLAEVPTLQEAGLSGFDVTVWHALYAPKGTPRPIIGTLHAALEKALQDPLILARFDELGTLAYPPGRRGPAEARAQLEREVAKWGRLIREAGISAAN</sequence>
<dbReference type="Gene3D" id="3.40.190.10">
    <property type="entry name" value="Periplasmic binding protein-like II"/>
    <property type="match status" value="1"/>
</dbReference>
<dbReference type="SUPFAM" id="SSF53850">
    <property type="entry name" value="Periplasmic binding protein-like II"/>
    <property type="match status" value="1"/>
</dbReference>
<dbReference type="InterPro" id="IPR042100">
    <property type="entry name" value="Bug_dom1"/>
</dbReference>
<dbReference type="PANTHER" id="PTHR42928:SF5">
    <property type="entry name" value="BLR1237 PROTEIN"/>
    <property type="match status" value="1"/>
</dbReference>
<dbReference type="EMBL" id="CP039690">
    <property type="protein sequence ID" value="QCI66644.1"/>
    <property type="molecule type" value="Genomic_DNA"/>
</dbReference>
<keyword evidence="2" id="KW-0732">Signal</keyword>
<reference evidence="3 4" key="1">
    <citation type="submission" date="2019-04" db="EMBL/GenBank/DDBJ databases">
        <title>Phreatobacter aquaticus sp. nov.</title>
        <authorList>
            <person name="Choi A."/>
        </authorList>
    </citation>
    <scope>NUCLEOTIDE SEQUENCE [LARGE SCALE GENOMIC DNA]</scope>
    <source>
        <strain evidence="3 4">KCTC 52518</strain>
    </source>
</reference>
<accession>A0A4D7AYT3</accession>
<dbReference type="PIRSF" id="PIRSF017082">
    <property type="entry name" value="YflP"/>
    <property type="match status" value="1"/>
</dbReference>
<evidence type="ECO:0000256" key="2">
    <source>
        <dbReference type="SAM" id="SignalP"/>
    </source>
</evidence>
<evidence type="ECO:0000313" key="3">
    <source>
        <dbReference type="EMBL" id="QCI66644.1"/>
    </source>
</evidence>
<keyword evidence="4" id="KW-1185">Reference proteome</keyword>
<dbReference type="AlphaFoldDB" id="A0A4D7AYT3"/>
<gene>
    <name evidence="3" type="ORF">E8M01_21860</name>
</gene>
<protein>
    <submittedName>
        <fullName evidence="3">Tripartite tricarboxylate transporter substrate binding protein BugD</fullName>
    </submittedName>
</protein>
<dbReference type="RefSeq" id="WP_136962085.1">
    <property type="nucleotide sequence ID" value="NZ_CP039690.1"/>
</dbReference>
<dbReference type="Pfam" id="PF03401">
    <property type="entry name" value="TctC"/>
    <property type="match status" value="1"/>
</dbReference>
<dbReference type="Proteomes" id="UP000298781">
    <property type="component" value="Chromosome"/>
</dbReference>
<dbReference type="PANTHER" id="PTHR42928">
    <property type="entry name" value="TRICARBOXYLATE-BINDING PROTEIN"/>
    <property type="match status" value="1"/>
</dbReference>
<organism evidence="3 4">
    <name type="scientific">Phreatobacter stygius</name>
    <dbReference type="NCBI Taxonomy" id="1940610"/>
    <lineage>
        <taxon>Bacteria</taxon>
        <taxon>Pseudomonadati</taxon>
        <taxon>Pseudomonadota</taxon>
        <taxon>Alphaproteobacteria</taxon>
        <taxon>Hyphomicrobiales</taxon>
        <taxon>Phreatobacteraceae</taxon>
        <taxon>Phreatobacter</taxon>
    </lineage>
</organism>
<feature type="chain" id="PRO_5020179770" evidence="2">
    <location>
        <begin position="23"/>
        <end position="325"/>
    </location>
</feature>
<dbReference type="InterPro" id="IPR005064">
    <property type="entry name" value="BUG"/>
</dbReference>
<comment type="similarity">
    <text evidence="1">Belongs to the UPF0065 (bug) family.</text>
</comment>
<proteinExistence type="inferred from homology"/>
<name>A0A4D7AYT3_9HYPH</name>